<dbReference type="OrthoDB" id="107110at2759"/>
<dbReference type="Proteomes" id="UP000054166">
    <property type="component" value="Unassembled WGS sequence"/>
</dbReference>
<keyword evidence="3" id="KW-1185">Reference proteome</keyword>
<gene>
    <name evidence="2" type="ORF">PILCRDRAFT_15048</name>
</gene>
<accession>A0A0C3F198</accession>
<dbReference type="EMBL" id="KN833076">
    <property type="protein sequence ID" value="KIM73696.1"/>
    <property type="molecule type" value="Genomic_DNA"/>
</dbReference>
<evidence type="ECO:0000256" key="1">
    <source>
        <dbReference type="SAM" id="MobiDB-lite"/>
    </source>
</evidence>
<dbReference type="AlphaFoldDB" id="A0A0C3F198"/>
<organism evidence="2 3">
    <name type="scientific">Piloderma croceum (strain F 1598)</name>
    <dbReference type="NCBI Taxonomy" id="765440"/>
    <lineage>
        <taxon>Eukaryota</taxon>
        <taxon>Fungi</taxon>
        <taxon>Dikarya</taxon>
        <taxon>Basidiomycota</taxon>
        <taxon>Agaricomycotina</taxon>
        <taxon>Agaricomycetes</taxon>
        <taxon>Agaricomycetidae</taxon>
        <taxon>Atheliales</taxon>
        <taxon>Atheliaceae</taxon>
        <taxon>Piloderma</taxon>
    </lineage>
</organism>
<evidence type="ECO:0000313" key="2">
    <source>
        <dbReference type="EMBL" id="KIM73696.1"/>
    </source>
</evidence>
<feature type="region of interest" description="Disordered" evidence="1">
    <location>
        <begin position="947"/>
        <end position="969"/>
    </location>
</feature>
<dbReference type="PANTHER" id="PTHR33266">
    <property type="entry name" value="CHROMOSOME 15, WHOLE GENOME SHOTGUN SEQUENCE"/>
    <property type="match status" value="1"/>
</dbReference>
<proteinExistence type="predicted"/>
<dbReference type="PANTHER" id="PTHR33266:SF1">
    <property type="entry name" value="F-BOX DOMAIN-CONTAINING PROTEIN"/>
    <property type="match status" value="1"/>
</dbReference>
<reference evidence="2 3" key="1">
    <citation type="submission" date="2014-04" db="EMBL/GenBank/DDBJ databases">
        <authorList>
            <consortium name="DOE Joint Genome Institute"/>
            <person name="Kuo A."/>
            <person name="Tarkka M."/>
            <person name="Buscot F."/>
            <person name="Kohler A."/>
            <person name="Nagy L.G."/>
            <person name="Floudas D."/>
            <person name="Copeland A."/>
            <person name="Barry K.W."/>
            <person name="Cichocki N."/>
            <person name="Veneault-Fourrey C."/>
            <person name="LaButti K."/>
            <person name="Lindquist E.A."/>
            <person name="Lipzen A."/>
            <person name="Lundell T."/>
            <person name="Morin E."/>
            <person name="Murat C."/>
            <person name="Sun H."/>
            <person name="Tunlid A."/>
            <person name="Henrissat B."/>
            <person name="Grigoriev I.V."/>
            <person name="Hibbett D.S."/>
            <person name="Martin F."/>
            <person name="Nordberg H.P."/>
            <person name="Cantor M.N."/>
            <person name="Hua S.X."/>
        </authorList>
    </citation>
    <scope>NUCLEOTIDE SEQUENCE [LARGE SCALE GENOMIC DNA]</scope>
    <source>
        <strain evidence="2 3">F 1598</strain>
    </source>
</reference>
<protein>
    <submittedName>
        <fullName evidence="2">Uncharacterized protein</fullName>
    </submittedName>
</protein>
<dbReference type="STRING" id="765440.A0A0C3F198"/>
<evidence type="ECO:0000313" key="3">
    <source>
        <dbReference type="Proteomes" id="UP000054166"/>
    </source>
</evidence>
<reference evidence="3" key="2">
    <citation type="submission" date="2015-01" db="EMBL/GenBank/DDBJ databases">
        <title>Evolutionary Origins and Diversification of the Mycorrhizal Mutualists.</title>
        <authorList>
            <consortium name="DOE Joint Genome Institute"/>
            <consortium name="Mycorrhizal Genomics Consortium"/>
            <person name="Kohler A."/>
            <person name="Kuo A."/>
            <person name="Nagy L.G."/>
            <person name="Floudas D."/>
            <person name="Copeland A."/>
            <person name="Barry K.W."/>
            <person name="Cichocki N."/>
            <person name="Veneault-Fourrey C."/>
            <person name="LaButti K."/>
            <person name="Lindquist E.A."/>
            <person name="Lipzen A."/>
            <person name="Lundell T."/>
            <person name="Morin E."/>
            <person name="Murat C."/>
            <person name="Riley R."/>
            <person name="Ohm R."/>
            <person name="Sun H."/>
            <person name="Tunlid A."/>
            <person name="Henrissat B."/>
            <person name="Grigoriev I.V."/>
            <person name="Hibbett D.S."/>
            <person name="Martin F."/>
        </authorList>
    </citation>
    <scope>NUCLEOTIDE SEQUENCE [LARGE SCALE GENOMIC DNA]</scope>
    <source>
        <strain evidence="3">F 1598</strain>
    </source>
</reference>
<name>A0A0C3F198_PILCF</name>
<dbReference type="InParanoid" id="A0A0C3F198"/>
<dbReference type="HOGENOM" id="CLU_009568_0_1_1"/>
<sequence length="969" mass="108551">MNTDNNTIGRVRTLISIGKHLGSHAGTEEQPRALPENQLRELNSRMNASAKNLRWSSSLKNAQNLPHILAQALACASTELQSTSLRDRVIAPTSVPNGPALEAELNSEQKAELKRALKQKDWEALITHSILQVDSSSSSPSARPRRRQRVLNPEVQQQAISKAWNGQYFGDNHRLLLNNINHMLRGRPYSNSVTILQSSGTGKSRMVHEQSDLVFTLPFNLRPHTDDKDIAYPLPDTDVGTYLDWTAPNLREGQTRYLHFLGNLFRTVSDELARLYKAKQPTYAALASSWRNHLDEGQNRTRIYKEAVDGCRTDVPRILRSSLDPSSVDGASEEAKKQLVRLLNRIDECCKSLEGFQNGQVKLMLYFDEAHVLAEKKVIKDPNGKNMYDVMCSCFNFFLSSSIFVIYLSTNSNISDLPPMGPLARSGRARKNADALQAPVTETPFDCFPKFVVKSDDLRLEDVCEVEFMARFGRPMFWTLIAGAGNNKDEILSTIVDLARAKLICSHNIFDTHTALGPVAAAAVLDVLLTLDFEPRRQAAYDREAKLVAGHMRIAFSVPKDREYLRSGYPSEPLLAEAAARQMDEFQMLAGNPDTSVMAHILKFEFSSGLVHQGQRGEIVFRQLVSEAYRRAVRKDYPNELQHNFSRGCKLITFIKTLFSDDCAEQVLNSVPDNIKSSTTFATAFADAIVRFTHFGKMTDDTATTTHAMFAAFVRCMAVIFWSSQKSVDLLIPVLLAPGEKLRESVMTGLLIQVKRRRAKGSVIQYAIDQDALGFFPAPIKIMRPYITLVVELGVQLPISPAAITQPKVREKLAKSDPNPQMTALQTPRKPPVVEMSITPSKLRISEQPELITHSRDVHPRYSIFAYGCSDTVYGVIGHSDRPIYKFLLANRDMLDEHPRKDENSLRAVRTMKPFWSAGIECYHWIDSAFLRKYQVLEDDDDGGLAVGKYDGGDDDLIGGAEQSSSLQR</sequence>